<sequence>MADSAVGAAREALGPVGACLPVSFTSPPHVRLLREAAGRLQRAGYRAVWTNEVIGKDALVQLAVLLSGSERTVFGTCIANIWARPAQTMHAAAAQLAQAYPDRIVLGLGVGYPEQAASVGQKWGSPLATMREYLGRMNSPTWPPAPDAAYARIVAANGPEMLALAGDLADGVFPAGLPTEFTARARRALGPDKLLVVGLSVARDIQGARDAVSVRVGVPSYAARLAELGYSARDLDEVSDRLVKALVAQGDPAGIAANAREHLAAGADHVTLLPPIGGEFTEGMAHLEELGPALFEA</sequence>
<evidence type="ECO:0000259" key="2">
    <source>
        <dbReference type="Pfam" id="PF00296"/>
    </source>
</evidence>
<protein>
    <submittedName>
        <fullName evidence="3">Putative F420-dependent oxidoreductase, family</fullName>
    </submittedName>
</protein>
<dbReference type="Gene3D" id="3.20.20.30">
    <property type="entry name" value="Luciferase-like domain"/>
    <property type="match status" value="1"/>
</dbReference>
<dbReference type="SUPFAM" id="SSF51679">
    <property type="entry name" value="Bacterial luciferase-like"/>
    <property type="match status" value="1"/>
</dbReference>
<name>A0A0U1CWW7_9MYCO</name>
<dbReference type="PANTHER" id="PTHR43244">
    <property type="match status" value="1"/>
</dbReference>
<dbReference type="InterPro" id="IPR050564">
    <property type="entry name" value="F420-G6PD/mer"/>
</dbReference>
<evidence type="ECO:0000313" key="4">
    <source>
        <dbReference type="Proteomes" id="UP000199601"/>
    </source>
</evidence>
<dbReference type="GO" id="GO:0016705">
    <property type="term" value="F:oxidoreductase activity, acting on paired donors, with incorporation or reduction of molecular oxygen"/>
    <property type="evidence" value="ECO:0007669"/>
    <property type="project" value="InterPro"/>
</dbReference>
<proteinExistence type="predicted"/>
<accession>A0A0U1CWW7</accession>
<dbReference type="AlphaFoldDB" id="A0A0U1CWW7"/>
<dbReference type="EMBL" id="CTEC01000001">
    <property type="protein sequence ID" value="CQD03518.1"/>
    <property type="molecule type" value="Genomic_DNA"/>
</dbReference>
<dbReference type="InterPro" id="IPR011251">
    <property type="entry name" value="Luciferase-like_dom"/>
</dbReference>
<dbReference type="Proteomes" id="UP000199601">
    <property type="component" value="Unassembled WGS sequence"/>
</dbReference>
<feature type="domain" description="Luciferase-like" evidence="2">
    <location>
        <begin position="28"/>
        <end position="134"/>
    </location>
</feature>
<evidence type="ECO:0000256" key="1">
    <source>
        <dbReference type="ARBA" id="ARBA00023002"/>
    </source>
</evidence>
<evidence type="ECO:0000313" key="3">
    <source>
        <dbReference type="EMBL" id="CQD03518.1"/>
    </source>
</evidence>
<organism evidence="3 4">
    <name type="scientific">Mycobacterium europaeum</name>
    <dbReference type="NCBI Taxonomy" id="761804"/>
    <lineage>
        <taxon>Bacteria</taxon>
        <taxon>Bacillati</taxon>
        <taxon>Actinomycetota</taxon>
        <taxon>Actinomycetes</taxon>
        <taxon>Mycobacteriales</taxon>
        <taxon>Mycobacteriaceae</taxon>
        <taxon>Mycobacterium</taxon>
        <taxon>Mycobacterium simiae complex</taxon>
    </lineage>
</organism>
<dbReference type="Pfam" id="PF00296">
    <property type="entry name" value="Bac_luciferase"/>
    <property type="match status" value="1"/>
</dbReference>
<keyword evidence="4" id="KW-1185">Reference proteome</keyword>
<gene>
    <name evidence="3" type="ORF">BN000_00576</name>
</gene>
<dbReference type="InterPro" id="IPR036661">
    <property type="entry name" value="Luciferase-like_sf"/>
</dbReference>
<reference evidence="4" key="1">
    <citation type="submission" date="2015-03" db="EMBL/GenBank/DDBJ databases">
        <authorList>
            <person name="Urmite Genomes"/>
        </authorList>
    </citation>
    <scope>NUCLEOTIDE SEQUENCE [LARGE SCALE GENOMIC DNA]</scope>
    <source>
        <strain evidence="4">CSUR P1344</strain>
    </source>
</reference>
<keyword evidence="1" id="KW-0560">Oxidoreductase</keyword>
<dbReference type="PANTHER" id="PTHR43244:SF1">
    <property type="entry name" value="5,10-METHYLENETETRAHYDROMETHANOPTERIN REDUCTASE"/>
    <property type="match status" value="1"/>
</dbReference>